<proteinExistence type="predicted"/>
<evidence type="ECO:0000313" key="2">
    <source>
        <dbReference type="Proteomes" id="UP001163687"/>
    </source>
</evidence>
<dbReference type="EMBL" id="AP025628">
    <property type="protein sequence ID" value="BDG61913.1"/>
    <property type="molecule type" value="Genomic_DNA"/>
</dbReference>
<protein>
    <submittedName>
        <fullName evidence="1">Uncharacterized protein</fullName>
    </submittedName>
</protein>
<keyword evidence="2" id="KW-1185">Reference proteome</keyword>
<dbReference type="Proteomes" id="UP001163687">
    <property type="component" value="Chromosome"/>
</dbReference>
<dbReference type="AlphaFoldDB" id="A0AA35CNV2"/>
<reference evidence="1" key="1">
    <citation type="submission" date="2022-03" db="EMBL/GenBank/DDBJ databases">
        <title>Complete genome sequence of Caldinitratiruptor microaerophilus.</title>
        <authorList>
            <person name="Mukaiyama R."/>
            <person name="Nishiyama T."/>
            <person name="Ueda K."/>
        </authorList>
    </citation>
    <scope>NUCLEOTIDE SEQUENCE</scope>
    <source>
        <strain evidence="1">JCM 16183</strain>
    </source>
</reference>
<sequence>MRTAEVVVRLAERWGPVAAVALRCPRCRADDGLVVRLHSAAIGRCVYCGWRASLRWLLAPEREQRDREIKWLMKPEAEVIY</sequence>
<evidence type="ECO:0000313" key="1">
    <source>
        <dbReference type="EMBL" id="BDG61913.1"/>
    </source>
</evidence>
<gene>
    <name evidence="1" type="ORF">caldi_30030</name>
</gene>
<dbReference type="RefSeq" id="WP_264842544.1">
    <property type="nucleotide sequence ID" value="NZ_AP025628.1"/>
</dbReference>
<organism evidence="1 2">
    <name type="scientific">Caldinitratiruptor microaerophilus</name>
    <dbReference type="NCBI Taxonomy" id="671077"/>
    <lineage>
        <taxon>Bacteria</taxon>
        <taxon>Bacillati</taxon>
        <taxon>Bacillota</taxon>
        <taxon>Clostridia</taxon>
        <taxon>Eubacteriales</taxon>
        <taxon>Symbiobacteriaceae</taxon>
        <taxon>Caldinitratiruptor</taxon>
    </lineage>
</organism>
<dbReference type="KEGG" id="cmic:caldi_30030"/>
<accession>A0AA35CNV2</accession>
<name>A0AA35CNV2_9FIRM</name>